<dbReference type="EMBL" id="JACWMT010000001">
    <property type="protein sequence ID" value="MBD1269535.1"/>
    <property type="molecule type" value="Genomic_DNA"/>
</dbReference>
<feature type="binding site" evidence="9">
    <location>
        <begin position="253"/>
        <end position="257"/>
    </location>
    <ligand>
        <name>substrate</name>
    </ligand>
</feature>
<comment type="catalytic activity">
    <reaction evidence="6 7">
        <text>UDP-alpha-D-glucose + 2 NAD(+) + H2O = UDP-alpha-D-glucuronate + 2 NADH + 3 H(+)</text>
        <dbReference type="Rhea" id="RHEA:23596"/>
        <dbReference type="ChEBI" id="CHEBI:15377"/>
        <dbReference type="ChEBI" id="CHEBI:15378"/>
        <dbReference type="ChEBI" id="CHEBI:57540"/>
        <dbReference type="ChEBI" id="CHEBI:57945"/>
        <dbReference type="ChEBI" id="CHEBI:58052"/>
        <dbReference type="ChEBI" id="CHEBI:58885"/>
        <dbReference type="EC" id="1.1.1.22"/>
    </reaction>
</comment>
<dbReference type="PIRSF" id="PIRSF000124">
    <property type="entry name" value="UDPglc_GDPman_dh"/>
    <property type="match status" value="1"/>
</dbReference>
<accession>A0A8I0FSX8</accession>
<dbReference type="InterPro" id="IPR036291">
    <property type="entry name" value="NAD(P)-bd_dom_sf"/>
</dbReference>
<dbReference type="SMART" id="SM00984">
    <property type="entry name" value="UDPG_MGDP_dh_C"/>
    <property type="match status" value="1"/>
</dbReference>
<dbReference type="EC" id="1.1.1.22" evidence="3 7"/>
<dbReference type="RefSeq" id="WP_179427770.1">
    <property type="nucleotide sequence ID" value="NZ_BAAAMP010000002.1"/>
</dbReference>
<dbReference type="SUPFAM" id="SSF48179">
    <property type="entry name" value="6-phosphogluconate dehydrogenase C-terminal domain-like"/>
    <property type="match status" value="1"/>
</dbReference>
<dbReference type="SUPFAM" id="SSF52413">
    <property type="entry name" value="UDP-glucose/GDP-mannose dehydrogenase C-terminal domain"/>
    <property type="match status" value="1"/>
</dbReference>
<dbReference type="Proteomes" id="UP000659061">
    <property type="component" value="Unassembled WGS sequence"/>
</dbReference>
<dbReference type="UniPathway" id="UPA00038">
    <property type="reaction ID" value="UER00491"/>
</dbReference>
<dbReference type="InterPro" id="IPR014027">
    <property type="entry name" value="UDP-Glc/GDP-Man_DH_C"/>
</dbReference>
<dbReference type="SUPFAM" id="SSF51735">
    <property type="entry name" value="NAD(P)-binding Rossmann-fold domains"/>
    <property type="match status" value="1"/>
</dbReference>
<comment type="caution">
    <text evidence="12">The sequence shown here is derived from an EMBL/GenBank/DDBJ whole genome shotgun (WGS) entry which is preliminary data.</text>
</comment>
<feature type="binding site" evidence="9">
    <location>
        <position position="261"/>
    </location>
    <ligand>
        <name>substrate</name>
    </ligand>
</feature>
<evidence type="ECO:0000256" key="10">
    <source>
        <dbReference type="PIRSR" id="PIRSR500134-3"/>
    </source>
</evidence>
<dbReference type="AlphaFoldDB" id="A0A8I0FSX8"/>
<dbReference type="Proteomes" id="UP000587211">
    <property type="component" value="Unassembled WGS sequence"/>
</dbReference>
<dbReference type="Gene3D" id="1.20.5.100">
    <property type="entry name" value="Cytochrome c1, transmembrane anchor, C-terminal"/>
    <property type="match status" value="1"/>
</dbReference>
<dbReference type="GO" id="GO:0006065">
    <property type="term" value="P:UDP-glucuronate biosynthetic process"/>
    <property type="evidence" value="ECO:0007669"/>
    <property type="project" value="UniProtKB-UniPathway"/>
</dbReference>
<reference evidence="12" key="2">
    <citation type="submission" date="2020-09" db="EMBL/GenBank/DDBJ databases">
        <title>Novel species in genus Aeromicrobium.</title>
        <authorList>
            <person name="Zhang G."/>
        </authorList>
    </citation>
    <scope>NUCLEOTIDE SEQUENCE</scope>
    <source>
        <strain evidence="12">SSW1-57</strain>
    </source>
</reference>
<dbReference type="InterPro" id="IPR028357">
    <property type="entry name" value="UDPglc_DH_bac"/>
</dbReference>
<dbReference type="PANTHER" id="PTHR43750">
    <property type="entry name" value="UDP-GLUCOSE 6-DEHYDROGENASE TUAD"/>
    <property type="match status" value="1"/>
</dbReference>
<dbReference type="Pfam" id="PF03720">
    <property type="entry name" value="UDPG_MGDP_dh_C"/>
    <property type="match status" value="1"/>
</dbReference>
<organism evidence="12 15">
    <name type="scientific">Aeromicrobium tamlense</name>
    <dbReference type="NCBI Taxonomy" id="375541"/>
    <lineage>
        <taxon>Bacteria</taxon>
        <taxon>Bacillati</taxon>
        <taxon>Actinomycetota</taxon>
        <taxon>Actinomycetes</taxon>
        <taxon>Propionibacteriales</taxon>
        <taxon>Nocardioidaceae</taxon>
        <taxon>Aeromicrobium</taxon>
    </lineage>
</organism>
<evidence type="ECO:0000256" key="4">
    <source>
        <dbReference type="ARBA" id="ARBA00023002"/>
    </source>
</evidence>
<feature type="binding site" evidence="10">
    <location>
        <position position="267"/>
    </location>
    <ligand>
        <name>NAD(+)</name>
        <dbReference type="ChEBI" id="CHEBI:57540"/>
    </ligand>
</feature>
<proteinExistence type="inferred from homology"/>
<evidence type="ECO:0000313" key="15">
    <source>
        <dbReference type="Proteomes" id="UP000659061"/>
    </source>
</evidence>
<evidence type="ECO:0000256" key="9">
    <source>
        <dbReference type="PIRSR" id="PIRSR500134-2"/>
    </source>
</evidence>
<dbReference type="GO" id="GO:0003979">
    <property type="term" value="F:UDP-glucose 6-dehydrogenase activity"/>
    <property type="evidence" value="ECO:0007669"/>
    <property type="project" value="UniProtKB-EC"/>
</dbReference>
<dbReference type="NCBIfam" id="TIGR03026">
    <property type="entry name" value="NDP-sugDHase"/>
    <property type="match status" value="1"/>
</dbReference>
<evidence type="ECO:0000313" key="14">
    <source>
        <dbReference type="Proteomes" id="UP000587211"/>
    </source>
</evidence>
<evidence type="ECO:0000256" key="7">
    <source>
        <dbReference type="PIRNR" id="PIRNR000124"/>
    </source>
</evidence>
<evidence type="ECO:0000256" key="1">
    <source>
        <dbReference type="ARBA" id="ARBA00004701"/>
    </source>
</evidence>
<comment type="similarity">
    <text evidence="2 7">Belongs to the UDP-glucose/GDP-mannose dehydrogenase family.</text>
</comment>
<keyword evidence="14" id="KW-1185">Reference proteome</keyword>
<feature type="binding site" evidence="10">
    <location>
        <position position="152"/>
    </location>
    <ligand>
        <name>NAD(+)</name>
        <dbReference type="ChEBI" id="CHEBI:57540"/>
    </ligand>
</feature>
<feature type="domain" description="UDP-glucose/GDP-mannose dehydrogenase C-terminal" evidence="11">
    <location>
        <begin position="320"/>
        <end position="421"/>
    </location>
</feature>
<feature type="binding site" evidence="10">
    <location>
        <position position="121"/>
    </location>
    <ligand>
        <name>NAD(+)</name>
        <dbReference type="ChEBI" id="CHEBI:57540"/>
    </ligand>
</feature>
<evidence type="ECO:0000259" key="11">
    <source>
        <dbReference type="SMART" id="SM00984"/>
    </source>
</evidence>
<reference evidence="13 14" key="1">
    <citation type="submission" date="2020-07" db="EMBL/GenBank/DDBJ databases">
        <title>Sequencing the genomes of 1000 actinobacteria strains.</title>
        <authorList>
            <person name="Klenk H.-P."/>
        </authorList>
    </citation>
    <scope>NUCLEOTIDE SEQUENCE [LARGE SCALE GENOMIC DNA]</scope>
    <source>
        <strain evidence="13 14">DSM 19087</strain>
    </source>
</reference>
<evidence type="ECO:0000256" key="5">
    <source>
        <dbReference type="ARBA" id="ARBA00023027"/>
    </source>
</evidence>
<feature type="active site" description="Nucleophile" evidence="8">
    <location>
        <position position="264"/>
    </location>
</feature>
<feature type="binding site" evidence="10">
    <location>
        <position position="85"/>
    </location>
    <ligand>
        <name>NAD(+)</name>
        <dbReference type="ChEBI" id="CHEBI:57540"/>
    </ligand>
</feature>
<dbReference type="Pfam" id="PF03721">
    <property type="entry name" value="UDPG_MGDP_dh_N"/>
    <property type="match status" value="1"/>
</dbReference>
<feature type="binding site" evidence="9">
    <location>
        <position position="208"/>
    </location>
    <ligand>
        <name>substrate</name>
    </ligand>
</feature>
<name>A0A8I0FSX8_9ACTN</name>
<feature type="binding site" evidence="9">
    <location>
        <position position="327"/>
    </location>
    <ligand>
        <name>substrate</name>
    </ligand>
</feature>
<evidence type="ECO:0000313" key="12">
    <source>
        <dbReference type="EMBL" id="MBD1269535.1"/>
    </source>
</evidence>
<keyword evidence="5 7" id="KW-0520">NAD</keyword>
<evidence type="ECO:0000256" key="6">
    <source>
        <dbReference type="ARBA" id="ARBA00047473"/>
    </source>
</evidence>
<sequence length="438" mass="46854">MKISVIGCGYLGAVHAASMAELGHEVVGVDTDLAKIESLSAGRAPFFEPNLPELLERTLASGRLSFTTDFADVADAQVHFLCVGTPQKRGEYAADLAYVDGAFTSLLEVIAPGALVAGKSTVPVGTAERLAAQLAEVRPDAMLVWNPEFLREGFAVKDTLHPDRLVYGVPDGEAGERATALLDEVYAAILAEGTPRLTMDPATAQLVKVAANSFLATKISFINAMAELCERTDADVTALADAIGLDDRIGRKFLNAGLGFGGGCLPKDIRAFMARAGELGADQTLSFLAEVDAINTRRRVRMVDLAREECGGSLMGRTVAVLGASFKPDSDDIRDSPALNVAEQLRLQGANVRVTDPAALGNAKSSYPNLLYVEDTEEALTGADLVLLLTEWREYRELDPEAVGALVHRRALLDGRNAVDPDRWRAAGWTYRALGRRA</sequence>
<keyword evidence="4 7" id="KW-0560">Oxidoreductase</keyword>
<protein>
    <recommendedName>
        <fullName evidence="3 7">UDP-glucose 6-dehydrogenase</fullName>
        <ecNumber evidence="3 7">1.1.1.22</ecNumber>
    </recommendedName>
</protein>
<feature type="binding site" evidence="10">
    <location>
        <position position="30"/>
    </location>
    <ligand>
        <name>NAD(+)</name>
        <dbReference type="ChEBI" id="CHEBI:57540"/>
    </ligand>
</feature>
<dbReference type="GO" id="GO:0051287">
    <property type="term" value="F:NAD binding"/>
    <property type="evidence" value="ECO:0007669"/>
    <property type="project" value="InterPro"/>
</dbReference>
<evidence type="ECO:0000313" key="13">
    <source>
        <dbReference type="EMBL" id="NYI39811.1"/>
    </source>
</evidence>
<feature type="binding site" evidence="9">
    <location>
        <begin position="149"/>
        <end position="152"/>
    </location>
    <ligand>
        <name>substrate</name>
    </ligand>
</feature>
<dbReference type="InterPro" id="IPR014026">
    <property type="entry name" value="UDP-Glc/GDP-Man_DH_dimer"/>
</dbReference>
<evidence type="ECO:0000256" key="3">
    <source>
        <dbReference type="ARBA" id="ARBA00012954"/>
    </source>
</evidence>
<gene>
    <name evidence="13" type="ORF">BJ975_003186</name>
    <name evidence="12" type="ORF">IDH50_04765</name>
</gene>
<dbReference type="InterPro" id="IPR001732">
    <property type="entry name" value="UDP-Glc/GDP-Man_DH_N"/>
</dbReference>
<dbReference type="InterPro" id="IPR008927">
    <property type="entry name" value="6-PGluconate_DH-like_C_sf"/>
</dbReference>
<comment type="pathway">
    <text evidence="1">Nucleotide-sugar biosynthesis; UDP-alpha-D-glucuronate biosynthesis; UDP-alpha-D-glucuronate from UDP-alpha-D-glucose: step 1/1.</text>
</comment>
<evidence type="ECO:0000256" key="8">
    <source>
        <dbReference type="PIRSR" id="PIRSR500134-1"/>
    </source>
</evidence>
<dbReference type="Gene3D" id="3.40.50.720">
    <property type="entry name" value="NAD(P)-binding Rossmann-like Domain"/>
    <property type="match status" value="2"/>
</dbReference>
<dbReference type="EMBL" id="JACBZN010000001">
    <property type="protein sequence ID" value="NYI39811.1"/>
    <property type="molecule type" value="Genomic_DNA"/>
</dbReference>
<evidence type="ECO:0000256" key="2">
    <source>
        <dbReference type="ARBA" id="ARBA00006601"/>
    </source>
</evidence>
<feature type="binding site" evidence="10">
    <location>
        <position position="334"/>
    </location>
    <ligand>
        <name>NAD(+)</name>
        <dbReference type="ChEBI" id="CHEBI:57540"/>
    </ligand>
</feature>
<dbReference type="PIRSF" id="PIRSF500134">
    <property type="entry name" value="UDPglc_DH_bac"/>
    <property type="match status" value="1"/>
</dbReference>
<dbReference type="GO" id="GO:0000271">
    <property type="term" value="P:polysaccharide biosynthetic process"/>
    <property type="evidence" value="ECO:0007669"/>
    <property type="project" value="InterPro"/>
</dbReference>
<dbReference type="InterPro" id="IPR017476">
    <property type="entry name" value="UDP-Glc/GDP-Man"/>
</dbReference>
<feature type="binding site" evidence="10">
    <location>
        <position position="35"/>
    </location>
    <ligand>
        <name>NAD(+)</name>
        <dbReference type="ChEBI" id="CHEBI:57540"/>
    </ligand>
</feature>
<dbReference type="InterPro" id="IPR036220">
    <property type="entry name" value="UDP-Glc/GDP-Man_DH_C_sf"/>
</dbReference>
<dbReference type="PANTHER" id="PTHR43750:SF3">
    <property type="entry name" value="UDP-GLUCOSE 6-DEHYDROGENASE TUAD"/>
    <property type="match status" value="1"/>
</dbReference>
<dbReference type="Pfam" id="PF00984">
    <property type="entry name" value="UDPG_MGDP_dh"/>
    <property type="match status" value="1"/>
</dbReference>